<dbReference type="SUPFAM" id="SSF51366">
    <property type="entry name" value="Ribulose-phoshate binding barrel"/>
    <property type="match status" value="1"/>
</dbReference>
<keyword evidence="4 9" id="KW-0028">Amino-acid biosynthesis</keyword>
<protein>
    <recommendedName>
        <fullName evidence="9">Tryptophan synthase alpha chain</fullName>
        <ecNumber evidence="9">4.2.1.20</ecNumber>
    </recommendedName>
</protein>
<dbReference type="Gene3D" id="3.20.20.70">
    <property type="entry name" value="Aldolase class I"/>
    <property type="match status" value="1"/>
</dbReference>
<dbReference type="RefSeq" id="WP_148947910.1">
    <property type="nucleotide sequence ID" value="NZ_VTEH01000014.1"/>
</dbReference>
<dbReference type="PANTHER" id="PTHR43406">
    <property type="entry name" value="TRYPTOPHAN SYNTHASE, ALPHA CHAIN"/>
    <property type="match status" value="1"/>
</dbReference>
<dbReference type="EC" id="4.2.1.20" evidence="9"/>
<comment type="caution">
    <text evidence="11">The sequence shown here is derived from an EMBL/GenBank/DDBJ whole genome shotgun (WGS) entry which is preliminary data.</text>
</comment>
<evidence type="ECO:0000256" key="4">
    <source>
        <dbReference type="ARBA" id="ARBA00022605"/>
    </source>
</evidence>
<dbReference type="InterPro" id="IPR011060">
    <property type="entry name" value="RibuloseP-bd_barrel"/>
</dbReference>
<dbReference type="CDD" id="cd04724">
    <property type="entry name" value="Tryptophan_synthase_alpha"/>
    <property type="match status" value="1"/>
</dbReference>
<dbReference type="InterPro" id="IPR013785">
    <property type="entry name" value="Aldolase_TIM"/>
</dbReference>
<evidence type="ECO:0000256" key="6">
    <source>
        <dbReference type="ARBA" id="ARBA00023141"/>
    </source>
</evidence>
<comment type="subunit">
    <text evidence="3 9">Tetramer of two alpha and two beta chains.</text>
</comment>
<evidence type="ECO:0000256" key="10">
    <source>
        <dbReference type="RuleBase" id="RU003662"/>
    </source>
</evidence>
<evidence type="ECO:0000256" key="1">
    <source>
        <dbReference type="ARBA" id="ARBA00003365"/>
    </source>
</evidence>
<dbReference type="GO" id="GO:0004834">
    <property type="term" value="F:tryptophan synthase activity"/>
    <property type="evidence" value="ECO:0007669"/>
    <property type="project" value="UniProtKB-UniRule"/>
</dbReference>
<dbReference type="AlphaFoldDB" id="A0A5D4KBD1"/>
<evidence type="ECO:0000313" key="12">
    <source>
        <dbReference type="Proteomes" id="UP000323317"/>
    </source>
</evidence>
<proteinExistence type="inferred from homology"/>
<gene>
    <name evidence="9" type="primary">trpA</name>
    <name evidence="11" type="ORF">FZC79_16650</name>
</gene>
<accession>A0A5D4KBD1</accession>
<keyword evidence="5 9" id="KW-0822">Tryptophan biosynthesis</keyword>
<reference evidence="11 12" key="1">
    <citation type="submission" date="2019-08" db="EMBL/GenBank/DDBJ databases">
        <title>Bacillus genomes from the desert of Cuatro Cienegas, Coahuila.</title>
        <authorList>
            <person name="Olmedo-Alvarez G."/>
        </authorList>
    </citation>
    <scope>NUCLEOTIDE SEQUENCE [LARGE SCALE GENOMIC DNA]</scope>
    <source>
        <strain evidence="11 12">CH40_1T</strain>
    </source>
</reference>
<dbReference type="EMBL" id="VTEH01000014">
    <property type="protein sequence ID" value="TYR74080.1"/>
    <property type="molecule type" value="Genomic_DNA"/>
</dbReference>
<comment type="function">
    <text evidence="1 9">The alpha subunit is responsible for the aldol cleavage of indoleglycerol phosphate to indole and glyceraldehyde 3-phosphate.</text>
</comment>
<dbReference type="HAMAP" id="MF_00131">
    <property type="entry name" value="Trp_synth_alpha"/>
    <property type="match status" value="1"/>
</dbReference>
<evidence type="ECO:0000256" key="7">
    <source>
        <dbReference type="ARBA" id="ARBA00023239"/>
    </source>
</evidence>
<comment type="similarity">
    <text evidence="9 10">Belongs to the TrpA family.</text>
</comment>
<evidence type="ECO:0000256" key="5">
    <source>
        <dbReference type="ARBA" id="ARBA00022822"/>
    </source>
</evidence>
<feature type="active site" description="Proton acceptor" evidence="9">
    <location>
        <position position="62"/>
    </location>
</feature>
<evidence type="ECO:0000256" key="9">
    <source>
        <dbReference type="HAMAP-Rule" id="MF_00131"/>
    </source>
</evidence>
<evidence type="ECO:0000256" key="2">
    <source>
        <dbReference type="ARBA" id="ARBA00004733"/>
    </source>
</evidence>
<dbReference type="FunFam" id="3.20.20.70:FF:000037">
    <property type="entry name" value="Tryptophan synthase alpha chain"/>
    <property type="match status" value="1"/>
</dbReference>
<organism evidence="11 12">
    <name type="scientific">Rossellomorea vietnamensis</name>
    <dbReference type="NCBI Taxonomy" id="218284"/>
    <lineage>
        <taxon>Bacteria</taxon>
        <taxon>Bacillati</taxon>
        <taxon>Bacillota</taxon>
        <taxon>Bacilli</taxon>
        <taxon>Bacillales</taxon>
        <taxon>Bacillaceae</taxon>
        <taxon>Rossellomorea</taxon>
    </lineage>
</organism>
<feature type="active site" description="Proton acceptor" evidence="9">
    <location>
        <position position="51"/>
    </location>
</feature>
<evidence type="ECO:0000256" key="8">
    <source>
        <dbReference type="ARBA" id="ARBA00049047"/>
    </source>
</evidence>
<dbReference type="UniPathway" id="UPA00035">
    <property type="reaction ID" value="UER00044"/>
</dbReference>
<dbReference type="PANTHER" id="PTHR43406:SF1">
    <property type="entry name" value="TRYPTOPHAN SYNTHASE ALPHA CHAIN, CHLOROPLASTIC"/>
    <property type="match status" value="1"/>
</dbReference>
<evidence type="ECO:0000256" key="3">
    <source>
        <dbReference type="ARBA" id="ARBA00011270"/>
    </source>
</evidence>
<comment type="catalytic activity">
    <reaction evidence="8 9">
        <text>(1S,2R)-1-C-(indol-3-yl)glycerol 3-phosphate + L-serine = D-glyceraldehyde 3-phosphate + L-tryptophan + H2O</text>
        <dbReference type="Rhea" id="RHEA:10532"/>
        <dbReference type="ChEBI" id="CHEBI:15377"/>
        <dbReference type="ChEBI" id="CHEBI:33384"/>
        <dbReference type="ChEBI" id="CHEBI:57912"/>
        <dbReference type="ChEBI" id="CHEBI:58866"/>
        <dbReference type="ChEBI" id="CHEBI:59776"/>
        <dbReference type="EC" id="4.2.1.20"/>
    </reaction>
</comment>
<dbReference type="NCBIfam" id="TIGR00262">
    <property type="entry name" value="trpA"/>
    <property type="match status" value="1"/>
</dbReference>
<dbReference type="InterPro" id="IPR002028">
    <property type="entry name" value="Trp_synthase_suA"/>
</dbReference>
<dbReference type="Pfam" id="PF00290">
    <property type="entry name" value="Trp_syntA"/>
    <property type="match status" value="1"/>
</dbReference>
<evidence type="ECO:0000313" key="11">
    <source>
        <dbReference type="EMBL" id="TYR74080.1"/>
    </source>
</evidence>
<sequence>MGKKFLEETLEKLRTEEQGIFIPYLMAGDGGLENLVDQVSFLENAGASAVEIGIPFSDPAADGPVIQEAGKRALQGGTTLTGIFETLKKSRGKIGIPIIFMTYFNPILQFGLDKFAEECTAAGVDGLIIPDLPLEHTEILKPHIQKEDIALIQLASLTSSKERLKTIAKTTEGFLYAVTINGITGTVKEFQSSLKDHLLELKKVCDAPVLAGFGISTPEHVRNFLEITDGVVVGSRIIQLLQENKLEEIKELIKAADVKTSVS</sequence>
<dbReference type="Proteomes" id="UP000323317">
    <property type="component" value="Unassembled WGS sequence"/>
</dbReference>
<keyword evidence="6 9" id="KW-0057">Aromatic amino acid biosynthesis</keyword>
<comment type="pathway">
    <text evidence="2 9">Amino-acid biosynthesis; L-tryptophan biosynthesis; L-tryptophan from chorismate: step 5/5.</text>
</comment>
<dbReference type="GO" id="GO:0005829">
    <property type="term" value="C:cytosol"/>
    <property type="evidence" value="ECO:0007669"/>
    <property type="project" value="TreeGrafter"/>
</dbReference>
<keyword evidence="7 9" id="KW-0456">Lyase</keyword>
<name>A0A5D4KBD1_9BACI</name>